<dbReference type="Proteomes" id="UP000255057">
    <property type="component" value="Unassembled WGS sequence"/>
</dbReference>
<feature type="transmembrane region" description="Helical" evidence="1">
    <location>
        <begin position="45"/>
        <end position="64"/>
    </location>
</feature>
<accession>A0A377EAX4</accession>
<keyword evidence="1" id="KW-0472">Membrane</keyword>
<evidence type="ECO:0000313" key="5">
    <source>
        <dbReference type="Proteomes" id="UP000255057"/>
    </source>
</evidence>
<name>A0A377EAX4_ECOLX</name>
<protein>
    <submittedName>
        <fullName evidence="3">Uncharacterized protein</fullName>
    </submittedName>
</protein>
<reference evidence="2 4" key="1">
    <citation type="journal article" date="2015" name="Genome Announc.">
        <title>Draft Genome Sequences of Human-Pathogenic Escherichia coli O26:H11 Strains Carrying the stx2 Gene Only and Circulating in France.</title>
        <authorList>
            <person name="Delannoy S."/>
            <person name="Mariani-Kurkdjian P."/>
            <person name="Bonacorsi S."/>
            <person name="Liguori S."/>
            <person name="Ison S.A."/>
            <person name="Fach P."/>
        </authorList>
    </citation>
    <scope>NUCLEOTIDE SEQUENCE [LARGE SCALE GENOMIC DNA]</scope>
    <source>
        <strain evidence="2 4">34870</strain>
    </source>
</reference>
<reference evidence="3 5" key="3">
    <citation type="submission" date="2018-06" db="EMBL/GenBank/DDBJ databases">
        <authorList>
            <consortium name="Pathogen Informatics"/>
            <person name="Doyle S."/>
        </authorList>
    </citation>
    <scope>NUCLEOTIDE SEQUENCE [LARGE SCALE GENOMIC DNA]</scope>
    <source>
        <strain evidence="3 5">NCTC8960</strain>
    </source>
</reference>
<evidence type="ECO:0000313" key="2">
    <source>
        <dbReference type="EMBL" id="PBN68669.1"/>
    </source>
</evidence>
<keyword evidence="1" id="KW-1133">Transmembrane helix</keyword>
<sequence length="163" mass="18420">MIEDVLEKLFGRVYSEKDFSINIAICLSGIVGLTCYLIYSDNVITLFSFVITFPVVKVITGGIYQRIITRKEEEAAKNRLSALYHSLTDSEKEVVMHFVKHGSSVMTWGQMNKLDNPMTGVESLAHRGLLSTSITMDGMKETFELDLVLFSYASMYPHCQDNM</sequence>
<evidence type="ECO:0000313" key="3">
    <source>
        <dbReference type="EMBL" id="STM96247.1"/>
    </source>
</evidence>
<evidence type="ECO:0000313" key="4">
    <source>
        <dbReference type="Proteomes" id="UP000036331"/>
    </source>
</evidence>
<keyword evidence="1" id="KW-0812">Transmembrane</keyword>
<dbReference type="RefSeq" id="WP_000568758.1">
    <property type="nucleotide sequence ID" value="NZ_BGBP01000050.1"/>
</dbReference>
<reference evidence="2" key="2">
    <citation type="submission" date="2017-03" db="EMBL/GenBank/DDBJ databases">
        <title>The mobilome is the main driver of stx2-positive O26:H11 Escherichia coli strains evolution.</title>
        <authorList>
            <person name="Delannoy S."/>
            <person name="Mariani-Kurkdjian P."/>
            <person name="Webb H.E."/>
            <person name="Bonacorsi S."/>
            <person name="Fach P."/>
        </authorList>
    </citation>
    <scope>NUCLEOTIDE SEQUENCE</scope>
    <source>
        <strain evidence="2">34870</strain>
    </source>
</reference>
<gene>
    <name evidence="2" type="ORF">ABE91_026945</name>
    <name evidence="3" type="ORF">NCTC8960_00364</name>
</gene>
<evidence type="ECO:0000256" key="1">
    <source>
        <dbReference type="SAM" id="Phobius"/>
    </source>
</evidence>
<organism evidence="3 5">
    <name type="scientific">Escherichia coli</name>
    <dbReference type="NCBI Taxonomy" id="562"/>
    <lineage>
        <taxon>Bacteria</taxon>
        <taxon>Pseudomonadati</taxon>
        <taxon>Pseudomonadota</taxon>
        <taxon>Gammaproteobacteria</taxon>
        <taxon>Enterobacterales</taxon>
        <taxon>Enterobacteriaceae</taxon>
        <taxon>Escherichia</taxon>
    </lineage>
</organism>
<dbReference type="Proteomes" id="UP000036331">
    <property type="component" value="Unassembled WGS sequence"/>
</dbReference>
<dbReference type="EMBL" id="UGFO01000004">
    <property type="protein sequence ID" value="STM96247.1"/>
    <property type="molecule type" value="Genomic_DNA"/>
</dbReference>
<dbReference type="AlphaFoldDB" id="A0A377EAX4"/>
<feature type="transmembrane region" description="Helical" evidence="1">
    <location>
        <begin position="21"/>
        <end position="39"/>
    </location>
</feature>
<dbReference type="EMBL" id="LDXE02000007">
    <property type="protein sequence ID" value="PBN68669.1"/>
    <property type="molecule type" value="Genomic_DNA"/>
</dbReference>
<proteinExistence type="predicted"/>